<sequence length="361" mass="39802">MAGTGIWNDLLKSVSQTQSQQTAESTNTTTTEATILLLGGSAQTHQSIIQNFKLKSQTSESTKNDKRKSLNLTNSTSTQRVGGKQHLTTFGYAYVPILSSSSAKNNVNKTSLDLEIYSLVKPSQSYSPLLRKEFQHKSKIHVVYLVEQTDLDILENGAVNNNDYETKVFEKVLKSMGSSYKFIDALKQLPNQVSIPLPFGNFMIALNGISGLSYNVNSMKSLDYLQQLLRIIALSNTSGIEAVNHDADAGSLVYFDDETIDGLTDCIVELVKNTFEDSVLDDFNGIKVPPGFDSYGKISVLNEGFDCVGWSSKWKESCQALSLKSNYEAEDDDTDENGIKSKAAVCESAKEKYQDLLKTLQ</sequence>
<protein>
    <submittedName>
        <fullName evidence="1">Unnamed protein product</fullName>
    </submittedName>
</protein>
<keyword evidence="2" id="KW-1185">Reference proteome</keyword>
<gene>
    <name evidence="1" type="ORF">Amon02_000249600</name>
</gene>
<organism evidence="1 2">
    <name type="scientific">Ambrosiozyma monospora</name>
    <name type="common">Yeast</name>
    <name type="synonym">Endomycopsis monosporus</name>
    <dbReference type="NCBI Taxonomy" id="43982"/>
    <lineage>
        <taxon>Eukaryota</taxon>
        <taxon>Fungi</taxon>
        <taxon>Dikarya</taxon>
        <taxon>Ascomycota</taxon>
        <taxon>Saccharomycotina</taxon>
        <taxon>Pichiomycetes</taxon>
        <taxon>Pichiales</taxon>
        <taxon>Pichiaceae</taxon>
        <taxon>Ambrosiozyma</taxon>
    </lineage>
</organism>
<evidence type="ECO:0000313" key="2">
    <source>
        <dbReference type="Proteomes" id="UP001165064"/>
    </source>
</evidence>
<proteinExistence type="predicted"/>
<accession>A0ACB5SXN2</accession>
<reference evidence="1" key="1">
    <citation type="submission" date="2023-04" db="EMBL/GenBank/DDBJ databases">
        <title>Ambrosiozyma monospora NBRC 10751.</title>
        <authorList>
            <person name="Ichikawa N."/>
            <person name="Sato H."/>
            <person name="Tonouchi N."/>
        </authorList>
    </citation>
    <scope>NUCLEOTIDE SEQUENCE</scope>
    <source>
        <strain evidence="1">NBRC 10751</strain>
    </source>
</reference>
<evidence type="ECO:0000313" key="1">
    <source>
        <dbReference type="EMBL" id="GME76215.1"/>
    </source>
</evidence>
<name>A0ACB5SXN2_AMBMO</name>
<dbReference type="Proteomes" id="UP001165064">
    <property type="component" value="Unassembled WGS sequence"/>
</dbReference>
<dbReference type="EMBL" id="BSXS01001451">
    <property type="protein sequence ID" value="GME76215.1"/>
    <property type="molecule type" value="Genomic_DNA"/>
</dbReference>
<comment type="caution">
    <text evidence="1">The sequence shown here is derived from an EMBL/GenBank/DDBJ whole genome shotgun (WGS) entry which is preliminary data.</text>
</comment>